<feature type="domain" description="CheB-type methylesterase" evidence="10">
    <location>
        <begin position="154"/>
        <end position="344"/>
    </location>
</feature>
<comment type="PTM">
    <text evidence="6">Phosphorylated by CheA. Phosphorylation of the N-terminal regulatory domain activates the methylesterase activity.</text>
</comment>
<evidence type="ECO:0000259" key="9">
    <source>
        <dbReference type="PROSITE" id="PS50110"/>
    </source>
</evidence>
<keyword evidence="6 8" id="KW-0597">Phosphoprotein</keyword>
<keyword evidence="3 6" id="KW-0378">Hydrolase</keyword>
<reference evidence="11 12" key="1">
    <citation type="submission" date="2020-08" db="EMBL/GenBank/DDBJ databases">
        <title>A Genomic Blueprint of the Chicken Gut Microbiome.</title>
        <authorList>
            <person name="Gilroy R."/>
            <person name="Ravi A."/>
            <person name="Getino M."/>
            <person name="Pursley I."/>
            <person name="Horton D.L."/>
            <person name="Alikhan N.-F."/>
            <person name="Baker D."/>
            <person name="Gharbi K."/>
            <person name="Hall N."/>
            <person name="Watson M."/>
            <person name="Adriaenssens E.M."/>
            <person name="Foster-Nyarko E."/>
            <person name="Jarju S."/>
            <person name="Secka A."/>
            <person name="Antonio M."/>
            <person name="Oren A."/>
            <person name="Chaudhuri R."/>
            <person name="La Ragione R.M."/>
            <person name="Hildebrand F."/>
            <person name="Pallen M.J."/>
        </authorList>
    </citation>
    <scope>NUCLEOTIDE SEQUENCE [LARGE SCALE GENOMIC DNA]</scope>
    <source>
        <strain evidence="11 12">Sa3CVN1</strain>
    </source>
</reference>
<dbReference type="InterPro" id="IPR011006">
    <property type="entry name" value="CheY-like_superfamily"/>
</dbReference>
<dbReference type="PANTHER" id="PTHR42872">
    <property type="entry name" value="PROTEIN-GLUTAMATE METHYLESTERASE/PROTEIN-GLUTAMINE GLUTAMINASE"/>
    <property type="match status" value="1"/>
</dbReference>
<comment type="similarity">
    <text evidence="6">Belongs to the CheB family.</text>
</comment>
<dbReference type="HAMAP" id="MF_00099">
    <property type="entry name" value="CheB_chemtxs"/>
    <property type="match status" value="1"/>
</dbReference>
<dbReference type="SUPFAM" id="SSF52172">
    <property type="entry name" value="CheY-like"/>
    <property type="match status" value="1"/>
</dbReference>
<comment type="function">
    <text evidence="6">Involved in chemotaxis. Part of a chemotaxis signal transduction system that modulates chemotaxis in response to various stimuli. Catalyzes the demethylation of specific methylglutamate residues introduced into the chemoreceptors (methyl-accepting chemotaxis proteins or MCP) by CheR. Also mediates the irreversible deamidation of specific glutamine residues to glutamic acid.</text>
</comment>
<comment type="subcellular location">
    <subcellularLocation>
        <location evidence="6">Cytoplasm</location>
    </subcellularLocation>
</comment>
<evidence type="ECO:0000256" key="1">
    <source>
        <dbReference type="ARBA" id="ARBA00022490"/>
    </source>
</evidence>
<dbReference type="EC" id="3.5.1.44" evidence="6"/>
<keyword evidence="2 6" id="KW-0145">Chemotaxis</keyword>
<feature type="active site" evidence="6 7">
    <location>
        <position position="166"/>
    </location>
</feature>
<comment type="domain">
    <text evidence="6">Contains a C-terminal catalytic domain, and an N-terminal region which modulates catalytic activity.</text>
</comment>
<dbReference type="EMBL" id="JACSRA010000001">
    <property type="protein sequence ID" value="MBD7909872.1"/>
    <property type="molecule type" value="Genomic_DNA"/>
</dbReference>
<evidence type="ECO:0000256" key="3">
    <source>
        <dbReference type="ARBA" id="ARBA00022801"/>
    </source>
</evidence>
<proteinExistence type="inferred from homology"/>
<feature type="modified residue" description="4-aspartylphosphate" evidence="6 8">
    <location>
        <position position="56"/>
    </location>
</feature>
<dbReference type="Gene3D" id="3.40.50.2300">
    <property type="match status" value="1"/>
</dbReference>
<feature type="domain" description="Response regulatory" evidence="9">
    <location>
        <begin position="5"/>
        <end position="123"/>
    </location>
</feature>
<dbReference type="SMART" id="SM00448">
    <property type="entry name" value="REC"/>
    <property type="match status" value="1"/>
</dbReference>
<protein>
    <recommendedName>
        <fullName evidence="6">Protein-glutamate methylesterase/protein-glutamine glutaminase</fullName>
        <ecNumber evidence="6">3.1.1.61</ecNumber>
        <ecNumber evidence="6">3.5.1.44</ecNumber>
    </recommendedName>
</protein>
<feature type="active site" evidence="6 7">
    <location>
        <position position="193"/>
    </location>
</feature>
<dbReference type="PROSITE" id="PS50122">
    <property type="entry name" value="CHEB"/>
    <property type="match status" value="1"/>
</dbReference>
<dbReference type="NCBIfam" id="NF001965">
    <property type="entry name" value="PRK00742.1"/>
    <property type="match status" value="1"/>
</dbReference>
<comment type="catalytic activity">
    <reaction evidence="5 6">
        <text>[protein]-L-glutamate 5-O-methyl ester + H2O = L-glutamyl-[protein] + methanol + H(+)</text>
        <dbReference type="Rhea" id="RHEA:23236"/>
        <dbReference type="Rhea" id="RHEA-COMP:10208"/>
        <dbReference type="Rhea" id="RHEA-COMP:10311"/>
        <dbReference type="ChEBI" id="CHEBI:15377"/>
        <dbReference type="ChEBI" id="CHEBI:15378"/>
        <dbReference type="ChEBI" id="CHEBI:17790"/>
        <dbReference type="ChEBI" id="CHEBI:29973"/>
        <dbReference type="ChEBI" id="CHEBI:82795"/>
        <dbReference type="EC" id="3.1.1.61"/>
    </reaction>
</comment>
<dbReference type="Gene3D" id="3.40.50.180">
    <property type="entry name" value="Methylesterase CheB, C-terminal domain"/>
    <property type="match status" value="1"/>
</dbReference>
<dbReference type="Proteomes" id="UP000627781">
    <property type="component" value="Unassembled WGS sequence"/>
</dbReference>
<evidence type="ECO:0000256" key="4">
    <source>
        <dbReference type="ARBA" id="ARBA00024867"/>
    </source>
</evidence>
<comment type="function">
    <text evidence="4">May play the central regulatory role in sporulation. It may be an element of the effector pathway responsible for the activation of sporulation genes in response to nutritional stress. Spo0A may act in concert with spo0H (a sigma factor) to control the expression of some genes that are critical to the sporulation process.</text>
</comment>
<dbReference type="InterPro" id="IPR000673">
    <property type="entry name" value="Sig_transdc_resp-reg_Me-estase"/>
</dbReference>
<feature type="active site" evidence="6 7">
    <location>
        <position position="286"/>
    </location>
</feature>
<evidence type="ECO:0000313" key="12">
    <source>
        <dbReference type="Proteomes" id="UP000627781"/>
    </source>
</evidence>
<dbReference type="RefSeq" id="WP_143316396.1">
    <property type="nucleotide sequence ID" value="NZ_JACSRA010000001.1"/>
</dbReference>
<evidence type="ECO:0000256" key="5">
    <source>
        <dbReference type="ARBA" id="ARBA00048267"/>
    </source>
</evidence>
<dbReference type="PROSITE" id="PS50110">
    <property type="entry name" value="RESPONSE_REGULATORY"/>
    <property type="match status" value="1"/>
</dbReference>
<dbReference type="CDD" id="cd16432">
    <property type="entry name" value="CheB_Rec"/>
    <property type="match status" value="1"/>
</dbReference>
<name>A0ABR8PNX1_9CLOT</name>
<keyword evidence="1 6" id="KW-0963">Cytoplasm</keyword>
<dbReference type="Pfam" id="PF01339">
    <property type="entry name" value="CheB_methylest"/>
    <property type="match status" value="1"/>
</dbReference>
<dbReference type="PANTHER" id="PTHR42872:SF6">
    <property type="entry name" value="PROTEIN-GLUTAMATE METHYLESTERASE_PROTEIN-GLUTAMINE GLUTAMINASE"/>
    <property type="match status" value="1"/>
</dbReference>
<organism evidence="11 12">
    <name type="scientific">Clostridium cibarium</name>
    <dbReference type="NCBI Taxonomy" id="2762247"/>
    <lineage>
        <taxon>Bacteria</taxon>
        <taxon>Bacillati</taxon>
        <taxon>Bacillota</taxon>
        <taxon>Clostridia</taxon>
        <taxon>Eubacteriales</taxon>
        <taxon>Clostridiaceae</taxon>
        <taxon>Clostridium</taxon>
    </lineage>
</organism>
<keyword evidence="12" id="KW-1185">Reference proteome</keyword>
<evidence type="ECO:0000256" key="6">
    <source>
        <dbReference type="HAMAP-Rule" id="MF_00099"/>
    </source>
</evidence>
<dbReference type="InterPro" id="IPR001789">
    <property type="entry name" value="Sig_transdc_resp-reg_receiver"/>
</dbReference>
<evidence type="ECO:0000313" key="11">
    <source>
        <dbReference type="EMBL" id="MBD7909872.1"/>
    </source>
</evidence>
<comment type="caution">
    <text evidence="11">The sequence shown here is derived from an EMBL/GenBank/DDBJ whole genome shotgun (WGS) entry which is preliminary data.</text>
</comment>
<dbReference type="InterPro" id="IPR008248">
    <property type="entry name" value="CheB-like"/>
</dbReference>
<dbReference type="Pfam" id="PF00072">
    <property type="entry name" value="Response_reg"/>
    <property type="match status" value="1"/>
</dbReference>
<accession>A0ABR8PNX1</accession>
<dbReference type="SUPFAM" id="SSF52738">
    <property type="entry name" value="Methylesterase CheB, C-terminal domain"/>
    <property type="match status" value="1"/>
</dbReference>
<comment type="catalytic activity">
    <reaction evidence="6">
        <text>L-glutaminyl-[protein] + H2O = L-glutamyl-[protein] + NH4(+)</text>
        <dbReference type="Rhea" id="RHEA:16441"/>
        <dbReference type="Rhea" id="RHEA-COMP:10207"/>
        <dbReference type="Rhea" id="RHEA-COMP:10208"/>
        <dbReference type="ChEBI" id="CHEBI:15377"/>
        <dbReference type="ChEBI" id="CHEBI:28938"/>
        <dbReference type="ChEBI" id="CHEBI:29973"/>
        <dbReference type="ChEBI" id="CHEBI:30011"/>
        <dbReference type="EC" id="3.5.1.44"/>
    </reaction>
</comment>
<dbReference type="EC" id="3.1.1.61" evidence="6"/>
<evidence type="ECO:0000256" key="7">
    <source>
        <dbReference type="PROSITE-ProRule" id="PRU00050"/>
    </source>
</evidence>
<dbReference type="CDD" id="cd17541">
    <property type="entry name" value="REC_CheB-like"/>
    <property type="match status" value="1"/>
</dbReference>
<gene>
    <name evidence="6" type="primary">cheB</name>
    <name evidence="11" type="ORF">H9661_00765</name>
</gene>
<dbReference type="PIRSF" id="PIRSF000876">
    <property type="entry name" value="RR_chemtxs_CheB"/>
    <property type="match status" value="1"/>
</dbReference>
<evidence type="ECO:0000256" key="2">
    <source>
        <dbReference type="ARBA" id="ARBA00022500"/>
    </source>
</evidence>
<evidence type="ECO:0000256" key="8">
    <source>
        <dbReference type="PROSITE-ProRule" id="PRU00169"/>
    </source>
</evidence>
<sequence length="344" mass="37946">MAKVKVAIVDDSAFMRKIISDCLNSHIEIEVIAKFRNGKDLVEQFDRYKPDIITLDVEMPVMNGVETLKALKQYKIKCPVIMLSSLTRQNSVHTLECLELGATDFIEKPSTSLTNDIKFNKTLIEKVLTIAKQGEKNTYIRKSIESVVPLIRNTRSSIKAIVVGASTGGPKALQKVLTEINSDIGVPIFVVQHMPRGFTKAFADRLNGICKLRTLEASHGMLVENNTIYIAQGGYHMTIGKDNRIWLNEEPAIWGVRPAVDKLFESAVKVYGGNLLSVILTGMGRDGASGTEIIKDNGGITISEDESTCTIYGMPRAAYETGKVDMVLELQEIANKINSLVKGR</sequence>
<evidence type="ECO:0000259" key="10">
    <source>
        <dbReference type="PROSITE" id="PS50122"/>
    </source>
</evidence>
<dbReference type="InterPro" id="IPR035909">
    <property type="entry name" value="CheB_C"/>
</dbReference>